<reference evidence="1" key="1">
    <citation type="submission" date="2020-02" db="EMBL/GenBank/DDBJ databases">
        <authorList>
            <person name="Meier V. D."/>
        </authorList>
    </citation>
    <scope>NUCLEOTIDE SEQUENCE</scope>
    <source>
        <strain evidence="1">AVDCRST_MAG57</strain>
    </source>
</reference>
<dbReference type="AlphaFoldDB" id="A0A6J4IZ18"/>
<evidence type="ECO:0008006" key="2">
    <source>
        <dbReference type="Google" id="ProtNLM"/>
    </source>
</evidence>
<evidence type="ECO:0000313" key="1">
    <source>
        <dbReference type="EMBL" id="CAA9265730.1"/>
    </source>
</evidence>
<dbReference type="SUPFAM" id="SSF53756">
    <property type="entry name" value="UDP-Glycosyltransferase/glycogen phosphorylase"/>
    <property type="match status" value="1"/>
</dbReference>
<organism evidence="1">
    <name type="scientific">uncultured Blastococcus sp</name>
    <dbReference type="NCBI Taxonomy" id="217144"/>
    <lineage>
        <taxon>Bacteria</taxon>
        <taxon>Bacillati</taxon>
        <taxon>Actinomycetota</taxon>
        <taxon>Actinomycetes</taxon>
        <taxon>Geodermatophilales</taxon>
        <taxon>Geodermatophilaceae</taxon>
        <taxon>Blastococcus</taxon>
        <taxon>environmental samples</taxon>
    </lineage>
</organism>
<name>A0A6J4IZ18_9ACTN</name>
<protein>
    <recommendedName>
        <fullName evidence="2">Glycosyltransferase subfamily 4-like N-terminal domain-containing protein</fullName>
    </recommendedName>
</protein>
<gene>
    <name evidence="1" type="ORF">AVDCRST_MAG57-3137</name>
</gene>
<dbReference type="EMBL" id="CADCTI010000239">
    <property type="protein sequence ID" value="CAA9265730.1"/>
    <property type="molecule type" value="Genomic_DNA"/>
</dbReference>
<accession>A0A6J4IZ18</accession>
<sequence length="626" mass="67288">MDTASARTRAVANRARYDHLVGLVGSYARQGDVERVLLTAAVAGNLAWHAPVGLLADPDLERTVLDAVTTLGDVRIRADDVGVDRERAIGRVLHVLTEGYPTGGHTRLARRWIERDGRQADIALTMQVNPLPDGLRTAADASGGRLYDLRTAFPTFVARAEALRRLMDRADVVVLHTHPYDTIALAAANLPGRRPPIVVENHADHTYWLGLGAADLVVNLRTAADTVCRERRGISADRLARLPLPIEVPQATTSRKAVRRELGLRPSQVAAVTVAAEYKTRPIWGEGFDAVLGRALTHCPDLVVFLVGVPAEGAWQALQSAFPGRVRPMGVVPEVGALYPGMDVYLDSYPISSGTSILEAGATGLPVLSLHSHEHYGDVYQADAPGLEHLGHAAADLPAYLAALQELVDDPAARRKKGEAAREAIAAAHSGPAWTAALERVYEQAGATEPADLERYPQPPTDFTYAAALLPLTQHRDATPDPLTLAWPLGTSFDQRTRFDVSLASHPEPMRRLSVRIAHGWEDNAAWTMRLTGLAKQHPVLSVSLPFVPGDDPRGTRSTRALEPVLAANGDTLADCGDLSLDLRAPKVVGPAVSGEIPIDPAALDLLELLVTSPYWDEIPAATDAS</sequence>
<proteinExistence type="predicted"/>
<dbReference type="Gene3D" id="3.40.50.2000">
    <property type="entry name" value="Glycogen Phosphorylase B"/>
    <property type="match status" value="1"/>
</dbReference>